<accession>J1AMM0</accession>
<keyword evidence="2" id="KW-1185">Reference proteome</keyword>
<organism evidence="1 2">
    <name type="scientific">Methanofollis liminatans DSM 4140</name>
    <dbReference type="NCBI Taxonomy" id="28892"/>
    <lineage>
        <taxon>Archaea</taxon>
        <taxon>Methanobacteriati</taxon>
        <taxon>Methanobacteriota</taxon>
        <taxon>Stenosarchaea group</taxon>
        <taxon>Methanomicrobia</taxon>
        <taxon>Methanomicrobiales</taxon>
        <taxon>Methanomicrobiaceae</taxon>
        <taxon>Methanofollis</taxon>
    </lineage>
</organism>
<dbReference type="HOGENOM" id="CLU_2476028_0_0_2"/>
<gene>
    <name evidence="1" type="ORF">Metli_0095</name>
</gene>
<dbReference type="OrthoDB" id="381427at2157"/>
<dbReference type="STRING" id="28892.Metli_0095"/>
<dbReference type="Proteomes" id="UP000005095">
    <property type="component" value="Chromosome"/>
</dbReference>
<name>J1AMM0_9EURY</name>
<evidence type="ECO:0000313" key="1">
    <source>
        <dbReference type="EMBL" id="EJG06073.1"/>
    </source>
</evidence>
<sequence length="87" mass="8734">MREETVVEAGGARVAAGRAIVPIVRTQTIVAGPGLFLTAEPIGLVIAGEGWAYLLSAEGAEIPGDIVAGAAVRAREALSSPSPGPQE</sequence>
<dbReference type="EMBL" id="CM001555">
    <property type="protein sequence ID" value="EJG06073.1"/>
    <property type="molecule type" value="Genomic_DNA"/>
</dbReference>
<dbReference type="AlphaFoldDB" id="J1AMM0"/>
<dbReference type="RefSeq" id="WP_004037073.1">
    <property type="nucleotide sequence ID" value="NZ_CM001555.1"/>
</dbReference>
<proteinExistence type="predicted"/>
<protein>
    <submittedName>
        <fullName evidence="1">Uncharacterized protein</fullName>
    </submittedName>
</protein>
<evidence type="ECO:0000313" key="2">
    <source>
        <dbReference type="Proteomes" id="UP000005095"/>
    </source>
</evidence>
<reference evidence="1 2" key="1">
    <citation type="submission" date="2011-08" db="EMBL/GenBank/DDBJ databases">
        <title>The complete genome of Methanofollis liminatans DSM 4140.</title>
        <authorList>
            <consortium name="US DOE Joint Genome Institute (JGI-PGF)"/>
            <person name="Lucas S."/>
            <person name="Han J."/>
            <person name="Lapidus A."/>
            <person name="Bruce D."/>
            <person name="Goodwin L."/>
            <person name="Pitluck S."/>
            <person name="Peters L."/>
            <person name="Kyrpides N."/>
            <person name="Mavromatis K."/>
            <person name="Ivanova N."/>
            <person name="Mikhailova N."/>
            <person name="Lu M."/>
            <person name="Detter J.C."/>
            <person name="Tapia R."/>
            <person name="Han C."/>
            <person name="Land M."/>
            <person name="Hauser L."/>
            <person name="Markowitz V."/>
            <person name="Cheng J.-F."/>
            <person name="Hugenholtz P."/>
            <person name="Woyke T."/>
            <person name="Wu D."/>
            <person name="Spring S."/>
            <person name="Schuler E."/>
            <person name="Brambilla E."/>
            <person name="Klenk H.-P."/>
            <person name="Eisen J.A."/>
        </authorList>
    </citation>
    <scope>NUCLEOTIDE SEQUENCE [LARGE SCALE GENOMIC DNA]</scope>
    <source>
        <strain evidence="1 2">DSM 4140</strain>
    </source>
</reference>